<feature type="binding site" evidence="7">
    <location>
        <begin position="360"/>
        <end position="362"/>
    </location>
    <ligand>
        <name>GTP</name>
        <dbReference type="ChEBI" id="CHEBI:37565"/>
    </ligand>
</feature>
<comment type="function">
    <text evidence="6">GTPase that associates with the 50S ribosomal subunit and may have a role during protein synthesis or ribosome biogenesis.</text>
</comment>
<feature type="binding site" evidence="8">
    <location>
        <position position="228"/>
    </location>
    <ligand>
        <name>Mg(2+)</name>
        <dbReference type="ChEBI" id="CHEBI:18420"/>
    </ligand>
</feature>
<keyword evidence="9" id="KW-0175">Coiled coil</keyword>
<dbReference type="PRINTS" id="PR00326">
    <property type="entry name" value="GTP1OBG"/>
</dbReference>
<feature type="binding site" evidence="7">
    <location>
        <begin position="334"/>
        <end position="337"/>
    </location>
    <ligand>
        <name>GTP</name>
        <dbReference type="ChEBI" id="CHEBI:37565"/>
    </ligand>
</feature>
<evidence type="ECO:0000256" key="4">
    <source>
        <dbReference type="ARBA" id="ARBA00022842"/>
    </source>
</evidence>
<dbReference type="Gene3D" id="3.40.50.11060">
    <property type="entry name" value="GTPase HflX, N-terminal domain"/>
    <property type="match status" value="1"/>
</dbReference>
<feature type="binding site" evidence="8">
    <location>
        <position position="248"/>
    </location>
    <ligand>
        <name>Mg(2+)</name>
        <dbReference type="ChEBI" id="CHEBI:18420"/>
    </ligand>
</feature>
<feature type="domain" description="Hflx-type G" evidence="10">
    <location>
        <begin position="215"/>
        <end position="382"/>
    </location>
</feature>
<dbReference type="GO" id="GO:0005737">
    <property type="term" value="C:cytoplasm"/>
    <property type="evidence" value="ECO:0007669"/>
    <property type="project" value="UniProtKB-SubCell"/>
</dbReference>
<sequence>MSQTQIINAVENANVSTAFSLSSMSMETAIAVQVWFDKENNDDLQEFLLLAESAKVNVLQIMTTRRNVPQARYFVGSGKAEEIADAVHQLGVSVVLVNHQLTPAQTRNLENLCQCRVIDRTALILDIFAQRARSHEGKLQVELAQLKHLSSRLVGRKTGLDQQKGAVGLRGPGETQLETDRRLIKVRIAQLQNRLAKVEKQRNQNRQTRQKADIPTISLVGYTNAGKSTLFNFITQANVYAADQLFATLDPTLRCLQIQDVGTAILADTVGFVRDLPHDLVSAFKSTLQETVEASLLLHIIDASDNRKLENIEAVNSVLEEIKADNVPVLLVYNKIDLLENVAPHIEYDDENKPVAVYLSAHSGDGIALLLEAIKVRLTNEILSFTLTLLPQEGKIRHALYQLDSICEEKISDKGEFILRVRVDKVEWLRLCKQFPQLSEIIY</sequence>
<proteinExistence type="inferred from homology"/>
<dbReference type="Gene3D" id="3.40.50.300">
    <property type="entry name" value="P-loop containing nucleotide triphosphate hydrolases"/>
    <property type="match status" value="1"/>
</dbReference>
<feature type="binding site" evidence="7">
    <location>
        <begin position="268"/>
        <end position="271"/>
    </location>
    <ligand>
        <name>GTP</name>
        <dbReference type="ChEBI" id="CHEBI:37565"/>
    </ligand>
</feature>
<evidence type="ECO:0000256" key="3">
    <source>
        <dbReference type="ARBA" id="ARBA00022741"/>
    </source>
</evidence>
<keyword evidence="5 6" id="KW-0342">GTP-binding</keyword>
<comment type="subcellular location">
    <subcellularLocation>
        <location evidence="6">Cytoplasm</location>
    </subcellularLocation>
    <text evidence="6">May associate with membranes.</text>
</comment>
<evidence type="ECO:0000256" key="1">
    <source>
        <dbReference type="ARBA" id="ARBA00022490"/>
    </source>
</evidence>
<comment type="similarity">
    <text evidence="6">Belongs to the TRAFAC class OBG-HflX-like GTPase superfamily. HflX GTPase family.</text>
</comment>
<dbReference type="Gene3D" id="6.10.250.2860">
    <property type="match status" value="1"/>
</dbReference>
<dbReference type="PROSITE" id="PS51705">
    <property type="entry name" value="G_HFLX"/>
    <property type="match status" value="1"/>
</dbReference>
<accession>A0A377J1L0</accession>
<dbReference type="Pfam" id="PF13167">
    <property type="entry name" value="GTP-bdg_N"/>
    <property type="match status" value="1"/>
</dbReference>
<dbReference type="SUPFAM" id="SSF52540">
    <property type="entry name" value="P-loop containing nucleoside triphosphate hydrolases"/>
    <property type="match status" value="1"/>
</dbReference>
<dbReference type="InterPro" id="IPR042108">
    <property type="entry name" value="GTPase_HflX_N_sf"/>
</dbReference>
<protein>
    <recommendedName>
        <fullName evidence="6">GTPase HflX</fullName>
    </recommendedName>
    <alternativeName>
        <fullName evidence="6">GTP-binding protein HflX</fullName>
    </alternativeName>
</protein>
<dbReference type="InterPro" id="IPR030394">
    <property type="entry name" value="G_HFLX_dom"/>
</dbReference>
<dbReference type="InterPro" id="IPR035647">
    <property type="entry name" value="EFG_III/V"/>
</dbReference>
<dbReference type="NCBIfam" id="NF008280">
    <property type="entry name" value="PRK11058.1"/>
    <property type="match status" value="1"/>
</dbReference>
<dbReference type="InterPro" id="IPR016496">
    <property type="entry name" value="GTPase_HflX"/>
</dbReference>
<dbReference type="EMBL" id="UGHS01000004">
    <property type="protein sequence ID" value="STO94158.1"/>
    <property type="molecule type" value="Genomic_DNA"/>
</dbReference>
<feature type="binding site" evidence="7">
    <location>
        <begin position="221"/>
        <end position="228"/>
    </location>
    <ligand>
        <name>GTP</name>
        <dbReference type="ChEBI" id="CHEBI:37565"/>
    </ligand>
</feature>
<dbReference type="PANTHER" id="PTHR10229">
    <property type="entry name" value="GTP-BINDING PROTEIN HFLX"/>
    <property type="match status" value="1"/>
</dbReference>
<evidence type="ECO:0000256" key="7">
    <source>
        <dbReference type="PIRSR" id="PIRSR006809-1"/>
    </source>
</evidence>
<dbReference type="GO" id="GO:0046872">
    <property type="term" value="F:metal ion binding"/>
    <property type="evidence" value="ECO:0007669"/>
    <property type="project" value="UniProtKB-KW"/>
</dbReference>
<evidence type="ECO:0000256" key="9">
    <source>
        <dbReference type="SAM" id="Coils"/>
    </source>
</evidence>
<dbReference type="InterPro" id="IPR027417">
    <property type="entry name" value="P-loop_NTPase"/>
</dbReference>
<comment type="cofactor">
    <cofactor evidence="8">
        <name>Mg(2+)</name>
        <dbReference type="ChEBI" id="CHEBI:18420"/>
    </cofactor>
</comment>
<dbReference type="Pfam" id="PF16360">
    <property type="entry name" value="GTP-bdg_M"/>
    <property type="match status" value="1"/>
</dbReference>
<dbReference type="SUPFAM" id="SSF54980">
    <property type="entry name" value="EF-G C-terminal domain-like"/>
    <property type="match status" value="1"/>
</dbReference>
<dbReference type="PIRSF" id="PIRSF006809">
    <property type="entry name" value="GTP-binding_hflX_prd"/>
    <property type="match status" value="1"/>
</dbReference>
<reference evidence="11 12" key="1">
    <citation type="submission" date="2018-06" db="EMBL/GenBank/DDBJ databases">
        <authorList>
            <consortium name="Pathogen Informatics"/>
            <person name="Doyle S."/>
        </authorList>
    </citation>
    <scope>NUCLEOTIDE SEQUENCE [LARGE SCALE GENOMIC DNA]</scope>
    <source>
        <strain evidence="11 12">NCTC13335</strain>
    </source>
</reference>
<evidence type="ECO:0000256" key="5">
    <source>
        <dbReference type="ARBA" id="ARBA00023134"/>
    </source>
</evidence>
<dbReference type="PANTHER" id="PTHR10229:SF0">
    <property type="entry name" value="GTP-BINDING PROTEIN 6-RELATED"/>
    <property type="match status" value="1"/>
</dbReference>
<evidence type="ECO:0000256" key="2">
    <source>
        <dbReference type="ARBA" id="ARBA00022723"/>
    </source>
</evidence>
<evidence type="ECO:0000259" key="10">
    <source>
        <dbReference type="PROSITE" id="PS51705"/>
    </source>
</evidence>
<evidence type="ECO:0000256" key="8">
    <source>
        <dbReference type="PIRSR" id="PIRSR006809-2"/>
    </source>
</evidence>
<dbReference type="RefSeq" id="WP_115003655.1">
    <property type="nucleotide sequence ID" value="NZ_UGHS01000004.1"/>
</dbReference>
<feature type="coiled-coil region" evidence="9">
    <location>
        <begin position="181"/>
        <end position="211"/>
    </location>
</feature>
<dbReference type="HAMAP" id="MF_00900">
    <property type="entry name" value="GTPase_HflX"/>
    <property type="match status" value="1"/>
</dbReference>
<dbReference type="GO" id="GO:0003924">
    <property type="term" value="F:GTPase activity"/>
    <property type="evidence" value="ECO:0007669"/>
    <property type="project" value="UniProtKB-UniRule"/>
</dbReference>
<dbReference type="AlphaFoldDB" id="A0A377J1L0"/>
<dbReference type="OrthoDB" id="9812272at2"/>
<dbReference type="InterPro" id="IPR006073">
    <property type="entry name" value="GTP-bd"/>
</dbReference>
<feature type="binding site" evidence="7">
    <location>
        <begin position="246"/>
        <end position="250"/>
    </location>
    <ligand>
        <name>GTP</name>
        <dbReference type="ChEBI" id="CHEBI:37565"/>
    </ligand>
</feature>
<dbReference type="Pfam" id="PF01926">
    <property type="entry name" value="MMR_HSR1"/>
    <property type="match status" value="1"/>
</dbReference>
<comment type="subunit">
    <text evidence="6">Monomer. Associates with the 50S ribosomal subunit.</text>
</comment>
<keyword evidence="2 8" id="KW-0479">Metal-binding</keyword>
<gene>
    <name evidence="6 11" type="primary">hflX</name>
    <name evidence="11" type="ORF">NCTC13335_02081</name>
</gene>
<dbReference type="GO" id="GO:0005525">
    <property type="term" value="F:GTP binding"/>
    <property type="evidence" value="ECO:0007669"/>
    <property type="project" value="UniProtKB-UniRule"/>
</dbReference>
<keyword evidence="1 6" id="KW-0963">Cytoplasm</keyword>
<dbReference type="GO" id="GO:0043022">
    <property type="term" value="F:ribosome binding"/>
    <property type="evidence" value="ECO:0007669"/>
    <property type="project" value="TreeGrafter"/>
</dbReference>
<evidence type="ECO:0000256" key="6">
    <source>
        <dbReference type="HAMAP-Rule" id="MF_00900"/>
    </source>
</evidence>
<evidence type="ECO:0000313" key="12">
    <source>
        <dbReference type="Proteomes" id="UP000255264"/>
    </source>
</evidence>
<dbReference type="FunFam" id="3.40.50.300:FF:000173">
    <property type="entry name" value="GTPase HflX"/>
    <property type="match status" value="1"/>
</dbReference>
<keyword evidence="3 6" id="KW-0547">Nucleotide-binding</keyword>
<dbReference type="GO" id="GO:0097216">
    <property type="term" value="F:guanosine tetraphosphate binding"/>
    <property type="evidence" value="ECO:0007669"/>
    <property type="project" value="UniProtKB-ARBA"/>
</dbReference>
<keyword evidence="12" id="KW-1185">Reference proteome</keyword>
<dbReference type="CDD" id="cd01878">
    <property type="entry name" value="HflX"/>
    <property type="match status" value="1"/>
</dbReference>
<dbReference type="InterPro" id="IPR032305">
    <property type="entry name" value="GTP-bd_M"/>
</dbReference>
<dbReference type="NCBIfam" id="TIGR03156">
    <property type="entry name" value="GTP_HflX"/>
    <property type="match status" value="1"/>
</dbReference>
<organism evidence="11 12">
    <name type="scientific">Haemophilus pittmaniae</name>
    <dbReference type="NCBI Taxonomy" id="249188"/>
    <lineage>
        <taxon>Bacteria</taxon>
        <taxon>Pseudomonadati</taxon>
        <taxon>Pseudomonadota</taxon>
        <taxon>Gammaproteobacteria</taxon>
        <taxon>Pasteurellales</taxon>
        <taxon>Pasteurellaceae</taxon>
        <taxon>Haemophilus</taxon>
    </lineage>
</organism>
<name>A0A377J1L0_9PAST</name>
<dbReference type="Proteomes" id="UP000255264">
    <property type="component" value="Unassembled WGS sequence"/>
</dbReference>
<evidence type="ECO:0000313" key="11">
    <source>
        <dbReference type="EMBL" id="STO94158.1"/>
    </source>
</evidence>
<keyword evidence="4 8" id="KW-0460">Magnesium</keyword>
<dbReference type="InterPro" id="IPR025121">
    <property type="entry name" value="GTPase_HflX_N"/>
</dbReference>
<dbReference type="FunFam" id="3.40.50.11060:FF:000001">
    <property type="entry name" value="GTPase HflX"/>
    <property type="match status" value="1"/>
</dbReference>